<dbReference type="FunFam" id="4.10.75.10:FF:000001">
    <property type="entry name" value="Anosmin 1"/>
    <property type="match status" value="1"/>
</dbReference>
<dbReference type="PROSITE" id="PS51390">
    <property type="entry name" value="WAP"/>
    <property type="match status" value="1"/>
</dbReference>
<dbReference type="AlphaFoldDB" id="A0A8U7ND00"/>
<dbReference type="InterPro" id="IPR008197">
    <property type="entry name" value="WAP_dom"/>
</dbReference>
<dbReference type="GO" id="GO:0030414">
    <property type="term" value="F:peptidase inhibitor activity"/>
    <property type="evidence" value="ECO:0007669"/>
    <property type="project" value="InterPro"/>
</dbReference>
<organism evidence="1 2">
    <name type="scientific">Corvus moneduloides</name>
    <name type="common">New Caledonian crow</name>
    <dbReference type="NCBI Taxonomy" id="1196302"/>
    <lineage>
        <taxon>Eukaryota</taxon>
        <taxon>Metazoa</taxon>
        <taxon>Chordata</taxon>
        <taxon>Craniata</taxon>
        <taxon>Vertebrata</taxon>
        <taxon>Euteleostomi</taxon>
        <taxon>Archelosauria</taxon>
        <taxon>Archosauria</taxon>
        <taxon>Dinosauria</taxon>
        <taxon>Saurischia</taxon>
        <taxon>Theropoda</taxon>
        <taxon>Coelurosauria</taxon>
        <taxon>Aves</taxon>
        <taxon>Neognathae</taxon>
        <taxon>Neoaves</taxon>
        <taxon>Telluraves</taxon>
        <taxon>Australaves</taxon>
        <taxon>Passeriformes</taxon>
        <taxon>Corvoidea</taxon>
        <taxon>Corvidae</taxon>
        <taxon>Corvus</taxon>
    </lineage>
</organism>
<reference evidence="1" key="3">
    <citation type="submission" date="2025-09" db="UniProtKB">
        <authorList>
            <consortium name="Ensembl"/>
        </authorList>
    </citation>
    <scope>IDENTIFICATION</scope>
</reference>
<dbReference type="Gene3D" id="4.10.75.10">
    <property type="entry name" value="Elafin-like"/>
    <property type="match status" value="1"/>
</dbReference>
<dbReference type="PRINTS" id="PR00003">
    <property type="entry name" value="4DISULPHCORE"/>
</dbReference>
<evidence type="ECO:0000313" key="1">
    <source>
        <dbReference type="Ensembl" id="ENSCMUP00000029320.1"/>
    </source>
</evidence>
<dbReference type="InterPro" id="IPR036645">
    <property type="entry name" value="Elafin-like_sf"/>
</dbReference>
<keyword evidence="2" id="KW-1185">Reference proteome</keyword>
<dbReference type="Ensembl" id="ENSCMUT00000031886.1">
    <property type="protein sequence ID" value="ENSCMUP00000029320.1"/>
    <property type="gene ID" value="ENSCMUG00000019180.1"/>
</dbReference>
<sequence length="125" mass="12927">MRGSGTVLTLPSHRRGHPETREVSTGLHALLAPGVPTLYQPKLSEEKPGICPLAEEAPLAVTPCGTTCTKDWQCPGAEKCCSSSRCGHVCSAPEPGEEIVARTVIPPGMLSKLLGAGCGTALPRG</sequence>
<name>A0A8U7ND00_CORMO</name>
<evidence type="ECO:0000313" key="2">
    <source>
        <dbReference type="Proteomes" id="UP000694553"/>
    </source>
</evidence>
<reference evidence="1" key="2">
    <citation type="submission" date="2025-08" db="UniProtKB">
        <authorList>
            <consortium name="Ensembl"/>
        </authorList>
    </citation>
    <scope>IDENTIFICATION</scope>
</reference>
<reference evidence="2" key="1">
    <citation type="submission" date="2019-10" db="EMBL/GenBank/DDBJ databases">
        <title>Corvus moneduloides (New Caledonian crow) genome, bCorMon1, primary haplotype.</title>
        <authorList>
            <person name="Rutz C."/>
            <person name="Fungtammasan C."/>
            <person name="Mountcastle J."/>
            <person name="Formenti G."/>
            <person name="Chow W."/>
            <person name="Howe K."/>
            <person name="Steele M.P."/>
            <person name="Fernandes J."/>
            <person name="Gilbert M.T.P."/>
            <person name="Fedrigo O."/>
            <person name="Jarvis E.D."/>
            <person name="Gemmell N."/>
        </authorList>
    </citation>
    <scope>NUCLEOTIDE SEQUENCE [LARGE SCALE GENOMIC DNA]</scope>
</reference>
<dbReference type="SUPFAM" id="SSF57256">
    <property type="entry name" value="Elafin-like"/>
    <property type="match status" value="1"/>
</dbReference>
<dbReference type="Pfam" id="PF00095">
    <property type="entry name" value="WAP"/>
    <property type="match status" value="1"/>
</dbReference>
<dbReference type="Proteomes" id="UP000694553">
    <property type="component" value="Unassembled WGS sequence"/>
</dbReference>
<proteinExistence type="predicted"/>
<dbReference type="GO" id="GO:0005576">
    <property type="term" value="C:extracellular region"/>
    <property type="evidence" value="ECO:0007669"/>
    <property type="project" value="InterPro"/>
</dbReference>
<protein>
    <submittedName>
        <fullName evidence="1">Uncharacterized protein</fullName>
    </submittedName>
</protein>
<dbReference type="SMART" id="SM00217">
    <property type="entry name" value="WAP"/>
    <property type="match status" value="1"/>
</dbReference>
<accession>A0A8U7ND00</accession>